<organism evidence="1 2">
    <name type="scientific">Bradyrhizobium guangdongense</name>
    <dbReference type="NCBI Taxonomy" id="1325090"/>
    <lineage>
        <taxon>Bacteria</taxon>
        <taxon>Pseudomonadati</taxon>
        <taxon>Pseudomonadota</taxon>
        <taxon>Alphaproteobacteria</taxon>
        <taxon>Hyphomicrobiales</taxon>
        <taxon>Nitrobacteraceae</taxon>
        <taxon>Bradyrhizobium</taxon>
    </lineage>
</organism>
<evidence type="ECO:0000313" key="1">
    <source>
        <dbReference type="EMBL" id="GGI30860.1"/>
    </source>
</evidence>
<gene>
    <name evidence="1" type="ORF">GCM10010987_61540</name>
</gene>
<name>A0AA87W8X7_9BRAD</name>
<sequence>MLSIARQFGSAAKAAGVNMPSTDASKNAAVHVPVRTILTLDTPWLFGFARPGGALARPGRKSIPFGPTHSALLTSDPHENKGRIVPAGLRTNEDCRNPISVPDDCRVCHFGLPFGLN</sequence>
<reference evidence="1" key="1">
    <citation type="journal article" date="2014" name="Int. J. Syst. Evol. Microbiol.">
        <title>Complete genome sequence of Corynebacterium casei LMG S-19264T (=DSM 44701T), isolated from a smear-ripened cheese.</title>
        <authorList>
            <consortium name="US DOE Joint Genome Institute (JGI-PGF)"/>
            <person name="Walter F."/>
            <person name="Albersmeier A."/>
            <person name="Kalinowski J."/>
            <person name="Ruckert C."/>
        </authorList>
    </citation>
    <scope>NUCLEOTIDE SEQUENCE</scope>
    <source>
        <strain evidence="1">CGMCC 1.15034</strain>
    </source>
</reference>
<dbReference type="AlphaFoldDB" id="A0AA87W8X7"/>
<accession>A0AA87W8X7</accession>
<protein>
    <submittedName>
        <fullName evidence="1">Uncharacterized protein</fullName>
    </submittedName>
</protein>
<dbReference type="EMBL" id="BMHC01000019">
    <property type="protein sequence ID" value="GGI30860.1"/>
    <property type="molecule type" value="Genomic_DNA"/>
</dbReference>
<evidence type="ECO:0000313" key="2">
    <source>
        <dbReference type="Proteomes" id="UP000625079"/>
    </source>
</evidence>
<reference evidence="1" key="2">
    <citation type="submission" date="2022-12" db="EMBL/GenBank/DDBJ databases">
        <authorList>
            <person name="Sun Q."/>
            <person name="Zhou Y."/>
        </authorList>
    </citation>
    <scope>NUCLEOTIDE SEQUENCE</scope>
    <source>
        <strain evidence="1">CGMCC 1.15034</strain>
    </source>
</reference>
<proteinExistence type="predicted"/>
<comment type="caution">
    <text evidence="1">The sequence shown here is derived from an EMBL/GenBank/DDBJ whole genome shotgun (WGS) entry which is preliminary data.</text>
</comment>
<dbReference type="Proteomes" id="UP000625079">
    <property type="component" value="Unassembled WGS sequence"/>
</dbReference>